<proteinExistence type="predicted"/>
<dbReference type="SUPFAM" id="SSF55729">
    <property type="entry name" value="Acyl-CoA N-acyltransferases (Nat)"/>
    <property type="match status" value="1"/>
</dbReference>
<dbReference type="InterPro" id="IPR000182">
    <property type="entry name" value="GNAT_dom"/>
</dbReference>
<evidence type="ECO:0000259" key="1">
    <source>
        <dbReference type="PROSITE" id="PS51186"/>
    </source>
</evidence>
<sequence length="189" mass="22023">MKKADYDDKALILDILTESFKNNQSVNYIAGSPKNNEERIRALMDYSFEVCKRFGDVYLSDDRDAAALVLYPERKKTNLSMIMLDVKLVLNCIGIANIGKALKRESSIKKMQPQVEMYYLWFIGVRPDKQGLGIGSRLMNELILESQKMKRPVYLETSTLTNIPWYKKFGFDVYNELNLSYNLYFLNRK</sequence>
<protein>
    <submittedName>
        <fullName evidence="2">GNAT family N-acetyltransferase</fullName>
    </submittedName>
</protein>
<dbReference type="InterPro" id="IPR016181">
    <property type="entry name" value="Acyl_CoA_acyltransferase"/>
</dbReference>
<dbReference type="InterPro" id="IPR052523">
    <property type="entry name" value="Trichothecene_AcTrans"/>
</dbReference>
<evidence type="ECO:0000313" key="3">
    <source>
        <dbReference type="Proteomes" id="UP001580928"/>
    </source>
</evidence>
<dbReference type="PROSITE" id="PS51186">
    <property type="entry name" value="GNAT"/>
    <property type="match status" value="1"/>
</dbReference>
<name>A0ABV5CFP3_9SPHI</name>
<keyword evidence="3" id="KW-1185">Reference proteome</keyword>
<accession>A0ABV5CFP3</accession>
<dbReference type="PANTHER" id="PTHR42791">
    <property type="entry name" value="GNAT FAMILY ACETYLTRANSFERASE"/>
    <property type="match status" value="1"/>
</dbReference>
<dbReference type="EMBL" id="JBBVGT010000002">
    <property type="protein sequence ID" value="MFB5946379.1"/>
    <property type="molecule type" value="Genomic_DNA"/>
</dbReference>
<reference evidence="2 3" key="1">
    <citation type="submission" date="2024-04" db="EMBL/GenBank/DDBJ databases">
        <title>Albibacterium profundi sp. nov., isolated from sediment of the Challenger Deep of Mariana Trench.</title>
        <authorList>
            <person name="Wang Y."/>
        </authorList>
    </citation>
    <scope>NUCLEOTIDE SEQUENCE [LARGE SCALE GENOMIC DNA]</scope>
    <source>
        <strain evidence="2 3">RHL897</strain>
    </source>
</reference>
<dbReference type="Pfam" id="PF13508">
    <property type="entry name" value="Acetyltransf_7"/>
    <property type="match status" value="1"/>
</dbReference>
<dbReference type="RefSeq" id="WP_375557885.1">
    <property type="nucleotide sequence ID" value="NZ_JBBVGT010000002.1"/>
</dbReference>
<dbReference type="PANTHER" id="PTHR42791:SF1">
    <property type="entry name" value="N-ACETYLTRANSFERASE DOMAIN-CONTAINING PROTEIN"/>
    <property type="match status" value="1"/>
</dbReference>
<comment type="caution">
    <text evidence="2">The sequence shown here is derived from an EMBL/GenBank/DDBJ whole genome shotgun (WGS) entry which is preliminary data.</text>
</comment>
<dbReference type="Proteomes" id="UP001580928">
    <property type="component" value="Unassembled WGS sequence"/>
</dbReference>
<evidence type="ECO:0000313" key="2">
    <source>
        <dbReference type="EMBL" id="MFB5946379.1"/>
    </source>
</evidence>
<dbReference type="Gene3D" id="3.40.630.30">
    <property type="match status" value="1"/>
</dbReference>
<organism evidence="2 3">
    <name type="scientific">Albibacterium profundi</name>
    <dbReference type="NCBI Taxonomy" id="3134906"/>
    <lineage>
        <taxon>Bacteria</taxon>
        <taxon>Pseudomonadati</taxon>
        <taxon>Bacteroidota</taxon>
        <taxon>Sphingobacteriia</taxon>
        <taxon>Sphingobacteriales</taxon>
        <taxon>Sphingobacteriaceae</taxon>
        <taxon>Albibacterium</taxon>
    </lineage>
</organism>
<gene>
    <name evidence="2" type="ORF">WKR92_11100</name>
</gene>
<dbReference type="CDD" id="cd04301">
    <property type="entry name" value="NAT_SF"/>
    <property type="match status" value="1"/>
</dbReference>
<feature type="domain" description="N-acetyltransferase" evidence="1">
    <location>
        <begin position="38"/>
        <end position="189"/>
    </location>
</feature>